<keyword evidence="2" id="KW-1185">Reference proteome</keyword>
<gene>
    <name evidence="1" type="ORF">ARMOST_19131</name>
</gene>
<sequence>MPLLTVTKVARFSPVRHQDYHHAVFAIRIVKTFCKADITRGADAACLRMPRWEHKLFLFGVQGGREGRFKVVGGDRGTLFQSSLLSILLGHSQLVMLSFRFQRAFRKVTQARDNLFFNRHPPRR</sequence>
<dbReference type="Proteomes" id="UP000219338">
    <property type="component" value="Unassembled WGS sequence"/>
</dbReference>
<dbReference type="EMBL" id="FUEG01000030">
    <property type="protein sequence ID" value="SJL15628.1"/>
    <property type="molecule type" value="Genomic_DNA"/>
</dbReference>
<evidence type="ECO:0000313" key="2">
    <source>
        <dbReference type="Proteomes" id="UP000219338"/>
    </source>
</evidence>
<name>A0A284S3P6_ARMOS</name>
<reference evidence="2" key="1">
    <citation type="journal article" date="2017" name="Nat. Ecol. Evol.">
        <title>Genome expansion and lineage-specific genetic innovations in the forest pathogenic fungi Armillaria.</title>
        <authorList>
            <person name="Sipos G."/>
            <person name="Prasanna A.N."/>
            <person name="Walter M.C."/>
            <person name="O'Connor E."/>
            <person name="Balint B."/>
            <person name="Krizsan K."/>
            <person name="Kiss B."/>
            <person name="Hess J."/>
            <person name="Varga T."/>
            <person name="Slot J."/>
            <person name="Riley R."/>
            <person name="Boka B."/>
            <person name="Rigling D."/>
            <person name="Barry K."/>
            <person name="Lee J."/>
            <person name="Mihaltcheva S."/>
            <person name="LaButti K."/>
            <person name="Lipzen A."/>
            <person name="Waldron R."/>
            <person name="Moloney N.M."/>
            <person name="Sperisen C."/>
            <person name="Kredics L."/>
            <person name="Vagvoelgyi C."/>
            <person name="Patrignani A."/>
            <person name="Fitzpatrick D."/>
            <person name="Nagy I."/>
            <person name="Doyle S."/>
            <person name="Anderson J.B."/>
            <person name="Grigoriev I.V."/>
            <person name="Gueldener U."/>
            <person name="Muensterkoetter M."/>
            <person name="Nagy L.G."/>
        </authorList>
    </citation>
    <scope>NUCLEOTIDE SEQUENCE [LARGE SCALE GENOMIC DNA]</scope>
    <source>
        <strain evidence="2">C18/9</strain>
    </source>
</reference>
<accession>A0A284S3P6</accession>
<proteinExistence type="predicted"/>
<dbReference type="AlphaFoldDB" id="A0A284S3P6"/>
<protein>
    <submittedName>
        <fullName evidence="1">Uncharacterized protein</fullName>
    </submittedName>
</protein>
<evidence type="ECO:0000313" key="1">
    <source>
        <dbReference type="EMBL" id="SJL15628.1"/>
    </source>
</evidence>
<organism evidence="1 2">
    <name type="scientific">Armillaria ostoyae</name>
    <name type="common">Armillaria root rot fungus</name>
    <dbReference type="NCBI Taxonomy" id="47428"/>
    <lineage>
        <taxon>Eukaryota</taxon>
        <taxon>Fungi</taxon>
        <taxon>Dikarya</taxon>
        <taxon>Basidiomycota</taxon>
        <taxon>Agaricomycotina</taxon>
        <taxon>Agaricomycetes</taxon>
        <taxon>Agaricomycetidae</taxon>
        <taxon>Agaricales</taxon>
        <taxon>Marasmiineae</taxon>
        <taxon>Physalacriaceae</taxon>
        <taxon>Armillaria</taxon>
    </lineage>
</organism>
<dbReference type="STRING" id="47428.A0A284S3P6"/>